<name>A0AAD5YCJ3_9APHY</name>
<keyword evidence="3" id="KW-1185">Reference proteome</keyword>
<comment type="caution">
    <text evidence="2">The sequence shown here is derived from an EMBL/GenBank/DDBJ whole genome shotgun (WGS) entry which is preliminary data.</text>
</comment>
<evidence type="ECO:0000313" key="2">
    <source>
        <dbReference type="EMBL" id="KAJ3478302.1"/>
    </source>
</evidence>
<dbReference type="Proteomes" id="UP001212997">
    <property type="component" value="Unassembled WGS sequence"/>
</dbReference>
<protein>
    <recommendedName>
        <fullName evidence="1">DUF7493 domain-containing protein</fullName>
    </recommendedName>
</protein>
<feature type="domain" description="DUF7493" evidence="1">
    <location>
        <begin position="45"/>
        <end position="105"/>
    </location>
</feature>
<evidence type="ECO:0000259" key="1">
    <source>
        <dbReference type="Pfam" id="PF24321"/>
    </source>
</evidence>
<reference evidence="2" key="1">
    <citation type="submission" date="2022-07" db="EMBL/GenBank/DDBJ databases">
        <title>Genome Sequence of Physisporinus lineatus.</title>
        <authorList>
            <person name="Buettner E."/>
        </authorList>
    </citation>
    <scope>NUCLEOTIDE SEQUENCE</scope>
    <source>
        <strain evidence="2">VT162</strain>
    </source>
</reference>
<dbReference type="AlphaFoldDB" id="A0AAD5YCJ3"/>
<proteinExistence type="predicted"/>
<organism evidence="2 3">
    <name type="scientific">Meripilus lineatus</name>
    <dbReference type="NCBI Taxonomy" id="2056292"/>
    <lineage>
        <taxon>Eukaryota</taxon>
        <taxon>Fungi</taxon>
        <taxon>Dikarya</taxon>
        <taxon>Basidiomycota</taxon>
        <taxon>Agaricomycotina</taxon>
        <taxon>Agaricomycetes</taxon>
        <taxon>Polyporales</taxon>
        <taxon>Meripilaceae</taxon>
        <taxon>Meripilus</taxon>
    </lineage>
</organism>
<sequence>MADQPPPSPTIQLVVGDPKHRSIFTLVETTLHVKTHADRKWPQIDTPLRNVLWAEVLNDVFEISLLARRKGKATLSLVRMSGKIEDDKKDEVTRFTQTLLEAAYGGTSRRARYSLHHSLNSASFLREYTKAKKTQSLR</sequence>
<gene>
    <name evidence="2" type="ORF">NLI96_g9857</name>
</gene>
<dbReference type="EMBL" id="JANAWD010000522">
    <property type="protein sequence ID" value="KAJ3478302.1"/>
    <property type="molecule type" value="Genomic_DNA"/>
</dbReference>
<dbReference type="InterPro" id="IPR055916">
    <property type="entry name" value="DUF7493"/>
</dbReference>
<dbReference type="Pfam" id="PF24321">
    <property type="entry name" value="DUF7493"/>
    <property type="match status" value="1"/>
</dbReference>
<accession>A0AAD5YCJ3</accession>
<evidence type="ECO:0000313" key="3">
    <source>
        <dbReference type="Proteomes" id="UP001212997"/>
    </source>
</evidence>